<organism evidence="5 6">
    <name type="scientific">Prorocentrum cordatum</name>
    <dbReference type="NCBI Taxonomy" id="2364126"/>
    <lineage>
        <taxon>Eukaryota</taxon>
        <taxon>Sar</taxon>
        <taxon>Alveolata</taxon>
        <taxon>Dinophyceae</taxon>
        <taxon>Prorocentrales</taxon>
        <taxon>Prorocentraceae</taxon>
        <taxon>Prorocentrum</taxon>
    </lineage>
</organism>
<gene>
    <name evidence="5" type="ORF">PCOR1329_LOCUS6585</name>
</gene>
<dbReference type="SMART" id="SM00360">
    <property type="entry name" value="RRM"/>
    <property type="match status" value="2"/>
</dbReference>
<keyword evidence="6" id="KW-1185">Reference proteome</keyword>
<name>A0ABN9Q306_9DINO</name>
<comment type="caution">
    <text evidence="5">The sequence shown here is derived from an EMBL/GenBank/DDBJ whole genome shotgun (WGS) entry which is preliminary data.</text>
</comment>
<evidence type="ECO:0000256" key="1">
    <source>
        <dbReference type="ARBA" id="ARBA00022884"/>
    </source>
</evidence>
<keyword evidence="1 2" id="KW-0694">RNA-binding</keyword>
<evidence type="ECO:0000313" key="5">
    <source>
        <dbReference type="EMBL" id="CAK0797540.1"/>
    </source>
</evidence>
<feature type="domain" description="RRM" evidence="4">
    <location>
        <begin position="205"/>
        <end position="281"/>
    </location>
</feature>
<dbReference type="PANTHER" id="PTHR48025">
    <property type="entry name" value="OS02G0815200 PROTEIN"/>
    <property type="match status" value="1"/>
</dbReference>
<reference evidence="5" key="1">
    <citation type="submission" date="2023-10" db="EMBL/GenBank/DDBJ databases">
        <authorList>
            <person name="Chen Y."/>
            <person name="Shah S."/>
            <person name="Dougan E. K."/>
            <person name="Thang M."/>
            <person name="Chan C."/>
        </authorList>
    </citation>
    <scope>NUCLEOTIDE SEQUENCE [LARGE SCALE GENOMIC DNA]</scope>
</reference>
<dbReference type="InterPro" id="IPR012677">
    <property type="entry name" value="Nucleotide-bd_a/b_plait_sf"/>
</dbReference>
<dbReference type="EMBL" id="CAUYUJ010001769">
    <property type="protein sequence ID" value="CAK0797540.1"/>
    <property type="molecule type" value="Genomic_DNA"/>
</dbReference>
<evidence type="ECO:0000259" key="4">
    <source>
        <dbReference type="PROSITE" id="PS50102"/>
    </source>
</evidence>
<dbReference type="Gene3D" id="3.30.70.330">
    <property type="match status" value="2"/>
</dbReference>
<dbReference type="Pfam" id="PF00076">
    <property type="entry name" value="RRM_1"/>
    <property type="match status" value="2"/>
</dbReference>
<dbReference type="PROSITE" id="PS50102">
    <property type="entry name" value="RRM"/>
    <property type="match status" value="2"/>
</dbReference>
<dbReference type="Proteomes" id="UP001189429">
    <property type="component" value="Unassembled WGS sequence"/>
</dbReference>
<dbReference type="InterPro" id="IPR050502">
    <property type="entry name" value="Euk_RNA-bind_prot"/>
</dbReference>
<proteinExistence type="predicted"/>
<dbReference type="SUPFAM" id="SSF54928">
    <property type="entry name" value="RNA-binding domain, RBD"/>
    <property type="match status" value="1"/>
</dbReference>
<feature type="domain" description="RRM" evidence="4">
    <location>
        <begin position="5"/>
        <end position="80"/>
    </location>
</feature>
<feature type="region of interest" description="Disordered" evidence="3">
    <location>
        <begin position="78"/>
        <end position="97"/>
    </location>
</feature>
<protein>
    <recommendedName>
        <fullName evidence="4">RRM domain-containing protein</fullName>
    </recommendedName>
</protein>
<accession>A0ABN9Q306</accession>
<evidence type="ECO:0000313" key="6">
    <source>
        <dbReference type="Proteomes" id="UP001189429"/>
    </source>
</evidence>
<evidence type="ECO:0000256" key="3">
    <source>
        <dbReference type="SAM" id="MobiDB-lite"/>
    </source>
</evidence>
<dbReference type="CDD" id="cd00590">
    <property type="entry name" value="RRM_SF"/>
    <property type="match status" value="1"/>
</dbReference>
<dbReference type="InterPro" id="IPR035979">
    <property type="entry name" value="RBD_domain_sf"/>
</dbReference>
<dbReference type="PANTHER" id="PTHR48025:SF1">
    <property type="entry name" value="RRM DOMAIN-CONTAINING PROTEIN"/>
    <property type="match status" value="1"/>
</dbReference>
<dbReference type="InterPro" id="IPR000504">
    <property type="entry name" value="RRM_dom"/>
</dbReference>
<sequence length="316" mass="32846">MATPCKLFIGNLPADVTQDELKTTFQQYGQLQDLDVHIMAANRSRSGATCAFLVFSSAEEGQNCIEACNMKLKLRESRTLSPSRRQWPGREARRRGYGQPMATVAQPQQVMVQPQTVVVQQPAAQPQVVYIASPAATVPAASPTSDAARAVQVLAALKSLLANPLAAHLTAVAAPIVDAAEQQLVAGGHMAPSAAGAAQAVAAGAEVLVGNLPLDITSQTLQLVFNNYGRVLSATPLQPDAASAAAGRTSALVAYSTATEAQVAALTLHEKYEIRPGYGNITVQLRGTVGAGVPAAGQVTVAAQTPVVLAQGYNPY</sequence>
<evidence type="ECO:0000256" key="2">
    <source>
        <dbReference type="PROSITE-ProRule" id="PRU00176"/>
    </source>
</evidence>